<evidence type="ECO:0000313" key="7">
    <source>
        <dbReference type="Proteomes" id="UP000093508"/>
    </source>
</evidence>
<keyword evidence="4" id="KW-0732">Signal</keyword>
<keyword evidence="7" id="KW-1185">Reference proteome</keyword>
<feature type="domain" description="Fibronectin type-III" evidence="5">
    <location>
        <begin position="362"/>
        <end position="446"/>
    </location>
</feature>
<dbReference type="InterPro" id="IPR045175">
    <property type="entry name" value="M28_fam"/>
</dbReference>
<reference evidence="6 7" key="1">
    <citation type="submission" date="2016-07" db="EMBL/GenBank/DDBJ databases">
        <authorList>
            <person name="Jeong J.-J."/>
            <person name="Kim D.W."/>
            <person name="Sang M.K."/>
            <person name="Choi I.-G."/>
            <person name="Kim K.D."/>
        </authorList>
    </citation>
    <scope>NUCLEOTIDE SEQUENCE [LARGE SCALE GENOMIC DNA]</scope>
    <source>
        <strain evidence="6 7">C-26</strain>
    </source>
</reference>
<comment type="caution">
    <text evidence="6">The sequence shown here is derived from an EMBL/GenBank/DDBJ whole genome shotgun (WGS) entry which is preliminary data.</text>
</comment>
<keyword evidence="3" id="KW-0482">Metalloprotease</keyword>
<dbReference type="EMBL" id="MAYF01000306">
    <property type="protein sequence ID" value="OCA77913.1"/>
    <property type="molecule type" value="Genomic_DNA"/>
</dbReference>
<dbReference type="InterPro" id="IPR003961">
    <property type="entry name" value="FN3_dom"/>
</dbReference>
<evidence type="ECO:0000256" key="2">
    <source>
        <dbReference type="ARBA" id="ARBA00022525"/>
    </source>
</evidence>
<dbReference type="Pfam" id="PF00041">
    <property type="entry name" value="fn3"/>
    <property type="match status" value="1"/>
</dbReference>
<dbReference type="PROSITE" id="PS50853">
    <property type="entry name" value="FN3"/>
    <property type="match status" value="1"/>
</dbReference>
<dbReference type="SUPFAM" id="SSF49265">
    <property type="entry name" value="Fibronectin type III"/>
    <property type="match status" value="1"/>
</dbReference>
<dbReference type="SUPFAM" id="SSF53187">
    <property type="entry name" value="Zn-dependent exopeptidases"/>
    <property type="match status" value="1"/>
</dbReference>
<feature type="signal peptide" evidence="4">
    <location>
        <begin position="1"/>
        <end position="19"/>
    </location>
</feature>
<comment type="subcellular location">
    <subcellularLocation>
        <location evidence="1">Secreted</location>
    </subcellularLocation>
</comment>
<keyword evidence="3" id="KW-0378">Hydrolase</keyword>
<gene>
    <name evidence="6" type="ORF">BBH99_10535</name>
</gene>
<dbReference type="Gene3D" id="3.40.630.10">
    <property type="entry name" value="Zn peptidases"/>
    <property type="match status" value="1"/>
</dbReference>
<dbReference type="InterPro" id="IPR013783">
    <property type="entry name" value="Ig-like_fold"/>
</dbReference>
<evidence type="ECO:0000256" key="3">
    <source>
        <dbReference type="ARBA" id="ARBA00023049"/>
    </source>
</evidence>
<evidence type="ECO:0000313" key="6">
    <source>
        <dbReference type="EMBL" id="OCA77913.1"/>
    </source>
</evidence>
<dbReference type="CDD" id="cd00063">
    <property type="entry name" value="FN3"/>
    <property type="match status" value="1"/>
</dbReference>
<protein>
    <submittedName>
        <fullName evidence="6">Peptidase M28</fullName>
    </submittedName>
</protein>
<keyword evidence="3" id="KW-0645">Protease</keyword>
<evidence type="ECO:0000259" key="5">
    <source>
        <dbReference type="PROSITE" id="PS50853"/>
    </source>
</evidence>
<dbReference type="PANTHER" id="PTHR12147">
    <property type="entry name" value="METALLOPEPTIDASE M28 FAMILY MEMBER"/>
    <property type="match status" value="1"/>
</dbReference>
<dbReference type="InterPro" id="IPR007484">
    <property type="entry name" value="Peptidase_M28"/>
</dbReference>
<sequence length="446" mass="50239">MIKLMFALFLIPAVFSAQQTVRQDPEIINYVSQISTDSLKSHINSLVSFGTRHTMSSTTDPKRGIGAARKWVLKKFSDYAKNAGGRMEVFLQNQIIQPDGKRIDRPTDLGNAIAIIHGTNPNDKRIFMMSGHLDSRVSDVMNSKDNAPGANDDGSGVAALIETARILSKSKFPATIVLVAFSGEEQGLLGSKMLAEKVVNEGWQLEALLNNDMISNNLSSDTHLINIHQLRVFSEGLPQYELDKKAQDIRKFGLENDGEPRQLARYIKEIGERYVDHLQVKLIYRNDRFLRGGDHTPFVEKGFSAVRLTEFNENFNHQHQDIRKENGVQYGDLPEFMDFDYFKKNVGVNIAVLANLAKSPSKPENVKIEVTKLTNFTDLSWEKPKSGDITGYYVLMRETDASVWQKKIFTKETSIKLPYSKDNYFFAIQAVNASGNESLIVLPKIK</sequence>
<dbReference type="Proteomes" id="UP000093508">
    <property type="component" value="Unassembled WGS sequence"/>
</dbReference>
<proteinExistence type="predicted"/>
<evidence type="ECO:0000256" key="4">
    <source>
        <dbReference type="SAM" id="SignalP"/>
    </source>
</evidence>
<dbReference type="Pfam" id="PF04389">
    <property type="entry name" value="Peptidase_M28"/>
    <property type="match status" value="1"/>
</dbReference>
<dbReference type="PANTHER" id="PTHR12147:SF26">
    <property type="entry name" value="PEPTIDASE M28 DOMAIN-CONTAINING PROTEIN"/>
    <property type="match status" value="1"/>
</dbReference>
<evidence type="ECO:0000256" key="1">
    <source>
        <dbReference type="ARBA" id="ARBA00004613"/>
    </source>
</evidence>
<name>A0ABX2X3I0_9FLAO</name>
<accession>A0ABX2X3I0</accession>
<feature type="chain" id="PRO_5047111990" evidence="4">
    <location>
        <begin position="20"/>
        <end position="446"/>
    </location>
</feature>
<dbReference type="Gene3D" id="2.60.40.10">
    <property type="entry name" value="Immunoglobulins"/>
    <property type="match status" value="1"/>
</dbReference>
<dbReference type="InterPro" id="IPR036116">
    <property type="entry name" value="FN3_sf"/>
</dbReference>
<keyword evidence="2" id="KW-0964">Secreted</keyword>
<dbReference type="RefSeq" id="WP_066697480.1">
    <property type="nucleotide sequence ID" value="NZ_FRBM01000007.1"/>
</dbReference>
<organism evidence="6 7">
    <name type="scientific">Chryseobacterium contaminans</name>
    <dbReference type="NCBI Taxonomy" id="1423959"/>
    <lineage>
        <taxon>Bacteria</taxon>
        <taxon>Pseudomonadati</taxon>
        <taxon>Bacteroidota</taxon>
        <taxon>Flavobacteriia</taxon>
        <taxon>Flavobacteriales</taxon>
        <taxon>Weeksellaceae</taxon>
        <taxon>Chryseobacterium group</taxon>
        <taxon>Chryseobacterium</taxon>
    </lineage>
</organism>